<dbReference type="InterPro" id="IPR029063">
    <property type="entry name" value="SAM-dependent_MTases_sf"/>
</dbReference>
<comment type="caution">
    <text evidence="2">The sequence shown here is derived from an EMBL/GenBank/DDBJ whole genome shotgun (WGS) entry which is preliminary data.</text>
</comment>
<organism evidence="2 3">
    <name type="scientific">Anaerobutyricum hallii</name>
    <dbReference type="NCBI Taxonomy" id="39488"/>
    <lineage>
        <taxon>Bacteria</taxon>
        <taxon>Bacillati</taxon>
        <taxon>Bacillota</taxon>
        <taxon>Clostridia</taxon>
        <taxon>Lachnospirales</taxon>
        <taxon>Lachnospiraceae</taxon>
        <taxon>Anaerobutyricum</taxon>
    </lineage>
</organism>
<keyword evidence="2" id="KW-0808">Transferase</keyword>
<feature type="domain" description="Methyltransferase" evidence="1">
    <location>
        <begin position="38"/>
        <end position="154"/>
    </location>
</feature>
<dbReference type="RefSeq" id="WP_118380474.1">
    <property type="nucleotide sequence ID" value="NZ_CABJFJ010000002.1"/>
</dbReference>
<dbReference type="Pfam" id="PF13847">
    <property type="entry name" value="Methyltransf_31"/>
    <property type="match status" value="1"/>
</dbReference>
<dbReference type="Proteomes" id="UP000284621">
    <property type="component" value="Unassembled WGS sequence"/>
</dbReference>
<dbReference type="GO" id="GO:0032259">
    <property type="term" value="P:methylation"/>
    <property type="evidence" value="ECO:0007669"/>
    <property type="project" value="UniProtKB-KW"/>
</dbReference>
<dbReference type="SUPFAM" id="SSF53335">
    <property type="entry name" value="S-adenosyl-L-methionine-dependent methyltransferases"/>
    <property type="match status" value="1"/>
</dbReference>
<name>A0A414B8W7_9FIRM</name>
<accession>A0A414B8W7</accession>
<evidence type="ECO:0000259" key="1">
    <source>
        <dbReference type="Pfam" id="PF13847"/>
    </source>
</evidence>
<dbReference type="PANTHER" id="PTHR43861:SF1">
    <property type="entry name" value="TRANS-ACONITATE 2-METHYLTRANSFERASE"/>
    <property type="match status" value="1"/>
</dbReference>
<dbReference type="EMBL" id="QSID01000002">
    <property type="protein sequence ID" value="RHC67537.1"/>
    <property type="molecule type" value="Genomic_DNA"/>
</dbReference>
<dbReference type="AlphaFoldDB" id="A0A414B8W7"/>
<dbReference type="Gene3D" id="3.40.50.150">
    <property type="entry name" value="Vaccinia Virus protein VP39"/>
    <property type="match status" value="1"/>
</dbReference>
<dbReference type="PANTHER" id="PTHR43861">
    <property type="entry name" value="TRANS-ACONITATE 2-METHYLTRANSFERASE-RELATED"/>
    <property type="match status" value="1"/>
</dbReference>
<keyword evidence="3" id="KW-1185">Reference proteome</keyword>
<dbReference type="InterPro" id="IPR025714">
    <property type="entry name" value="Methyltranfer_dom"/>
</dbReference>
<sequence>MQVKSLYKNPQLYDAECSKMMNDKKFWKNMINAYLPKTILEVGCGTGRVASYIINDIEEYIGIDISHDFLKYFKNKKIYLYNSNKIKLYERDIINTILDKKVNMIILSSQFLGHIYLYSDFIQIFANLKKMLLPDGKIIIDYCNPDLRFLEYKKEYNYCYEFQYKGNVKVYERNKYNQNTQINYEDRKYIFENGQELKQIIPFRIYFPQELDALLELQKLHIDYKYGDYSGGNFKDYCVKQLYVLSPN</sequence>
<protein>
    <submittedName>
        <fullName evidence="2">Class I SAM-dependent methyltransferase</fullName>
    </submittedName>
</protein>
<gene>
    <name evidence="2" type="ORF">DW833_02500</name>
</gene>
<keyword evidence="2" id="KW-0489">Methyltransferase</keyword>
<proteinExistence type="predicted"/>
<dbReference type="CDD" id="cd02440">
    <property type="entry name" value="AdoMet_MTases"/>
    <property type="match status" value="1"/>
</dbReference>
<reference evidence="2 3" key="1">
    <citation type="submission" date="2018-08" db="EMBL/GenBank/DDBJ databases">
        <title>A genome reference for cultivated species of the human gut microbiota.</title>
        <authorList>
            <person name="Zou Y."/>
            <person name="Xue W."/>
            <person name="Luo G."/>
        </authorList>
    </citation>
    <scope>NUCLEOTIDE SEQUENCE [LARGE SCALE GENOMIC DNA]</scope>
    <source>
        <strain evidence="2 3">AM34-3LB</strain>
    </source>
</reference>
<evidence type="ECO:0000313" key="2">
    <source>
        <dbReference type="EMBL" id="RHC67537.1"/>
    </source>
</evidence>
<evidence type="ECO:0000313" key="3">
    <source>
        <dbReference type="Proteomes" id="UP000284621"/>
    </source>
</evidence>
<dbReference type="GO" id="GO:0008168">
    <property type="term" value="F:methyltransferase activity"/>
    <property type="evidence" value="ECO:0007669"/>
    <property type="project" value="UniProtKB-KW"/>
</dbReference>